<dbReference type="AlphaFoldDB" id="A0A1L9QV83"/>
<evidence type="ECO:0000313" key="2">
    <source>
        <dbReference type="Proteomes" id="UP000183940"/>
    </source>
</evidence>
<proteinExistence type="predicted"/>
<dbReference type="EMBL" id="MLAW01000006">
    <property type="protein sequence ID" value="OJJ26590.1"/>
    <property type="molecule type" value="Genomic_DNA"/>
</dbReference>
<comment type="caution">
    <text evidence="1">The sequence shown here is derived from an EMBL/GenBank/DDBJ whole genome shotgun (WGS) entry which is preliminary data.</text>
</comment>
<organism evidence="1 2">
    <name type="scientific">Roseofilum reptotaenium AO1-A</name>
    <dbReference type="NCBI Taxonomy" id="1925591"/>
    <lineage>
        <taxon>Bacteria</taxon>
        <taxon>Bacillati</taxon>
        <taxon>Cyanobacteriota</taxon>
        <taxon>Cyanophyceae</taxon>
        <taxon>Desertifilales</taxon>
        <taxon>Desertifilaceae</taxon>
        <taxon>Roseofilum</taxon>
    </lineage>
</organism>
<name>A0A1L9QV83_9CYAN</name>
<dbReference type="STRING" id="1925591.BI308_05725"/>
<protein>
    <submittedName>
        <fullName evidence="1">Uncharacterized protein</fullName>
    </submittedName>
</protein>
<reference evidence="1" key="1">
    <citation type="submission" date="2016-10" db="EMBL/GenBank/DDBJ databases">
        <title>CRISPR-Cas defence system in Roseofilum reptotaenium: evidence of a bacteriophage-cyanobacterium arms race in the coral black band disease.</title>
        <authorList>
            <person name="Buerger P."/>
            <person name="Wood-Charlson E.M."/>
            <person name="Weynberg K.D."/>
            <person name="Willis B."/>
            <person name="Van Oppen M.J."/>
        </authorList>
    </citation>
    <scope>NUCLEOTIDE SEQUENCE [LARGE SCALE GENOMIC DNA]</scope>
    <source>
        <strain evidence="1">AO1-A</strain>
    </source>
</reference>
<accession>A0A1L9QV83</accession>
<gene>
    <name evidence="1" type="ORF">BI308_05725</name>
</gene>
<sequence length="122" mass="13965">MNPPMMQSALRVSTKVLPGDKVEIQVPSGYEGQEVDVFVVFSHPAPSKRSSFVAFIEELQNRHPKRSVEEINYDLMMEGLNHFNTSLTPEERTEKWLTFVQGLPEKSSLLPDEALHRDSMYD</sequence>
<keyword evidence="2" id="KW-1185">Reference proteome</keyword>
<evidence type="ECO:0000313" key="1">
    <source>
        <dbReference type="EMBL" id="OJJ26590.1"/>
    </source>
</evidence>
<dbReference type="Proteomes" id="UP000183940">
    <property type="component" value="Unassembled WGS sequence"/>
</dbReference>